<evidence type="ECO:0000313" key="1">
    <source>
        <dbReference type="EMBL" id="OYX35704.1"/>
    </source>
</evidence>
<organism evidence="1 2">
    <name type="scientific">Brevundimonas subvibrioides</name>
    <dbReference type="NCBI Taxonomy" id="74313"/>
    <lineage>
        <taxon>Bacteria</taxon>
        <taxon>Pseudomonadati</taxon>
        <taxon>Pseudomonadota</taxon>
        <taxon>Alphaproteobacteria</taxon>
        <taxon>Caulobacterales</taxon>
        <taxon>Caulobacteraceae</taxon>
        <taxon>Brevundimonas</taxon>
    </lineage>
</organism>
<proteinExistence type="predicted"/>
<evidence type="ECO:0000313" key="2">
    <source>
        <dbReference type="Proteomes" id="UP000215595"/>
    </source>
</evidence>
<name>A0A258FUR1_9CAUL</name>
<reference evidence="1 2" key="1">
    <citation type="submission" date="2017-03" db="EMBL/GenBank/DDBJ databases">
        <title>Lifting the veil on microbial sulfur biogeochemistry in mining wastewaters.</title>
        <authorList>
            <person name="Kantor R.S."/>
            <person name="Colenbrander Nelson T."/>
            <person name="Marshall S."/>
            <person name="Bennett D."/>
            <person name="Apte S."/>
            <person name="Camacho D."/>
            <person name="Thomas B.C."/>
            <person name="Warren L.A."/>
            <person name="Banfield J.F."/>
        </authorList>
    </citation>
    <scope>NUCLEOTIDE SEQUENCE [LARGE SCALE GENOMIC DNA]</scope>
    <source>
        <strain evidence="1">32-69-9</strain>
    </source>
</reference>
<dbReference type="EMBL" id="NCEB01000003">
    <property type="protein sequence ID" value="OYX35704.1"/>
    <property type="molecule type" value="Genomic_DNA"/>
</dbReference>
<gene>
    <name evidence="1" type="ORF">B7Z01_02085</name>
</gene>
<dbReference type="AlphaFoldDB" id="A0A258FUR1"/>
<dbReference type="Proteomes" id="UP000215595">
    <property type="component" value="Unassembled WGS sequence"/>
</dbReference>
<sequence>MLASLAVLLLTAAAPVKEVLGPDPRLAAFQQFCLPHRLDPAAMISGFEQGGWSLSAADANPELAAVTQLDQDRASEAEATSETTILRRDNLFATVNVLTAEIAQDETARYGTCAIWDFDAAFGIPDQQASSLSSAESRIRLDQSYGRIVQWDLSSALPGAGNLQTSYFPEGSPAAVQTGFTGTAVFLTSDLGARPH</sequence>
<accession>A0A258FUR1</accession>
<comment type="caution">
    <text evidence="1">The sequence shown here is derived from an EMBL/GenBank/DDBJ whole genome shotgun (WGS) entry which is preliminary data.</text>
</comment>
<protein>
    <submittedName>
        <fullName evidence="1">Uncharacterized protein</fullName>
    </submittedName>
</protein>